<dbReference type="OrthoDB" id="1748577at2759"/>
<reference evidence="7 8" key="1">
    <citation type="journal article" date="2013" name="BMC Genomics">
        <title>Comparative genomics of parasitic silkworm microsporidia reveal an association between genome expansion and host adaptation.</title>
        <authorList>
            <person name="Pan G."/>
            <person name="Xu J."/>
            <person name="Li T."/>
            <person name="Xia Q."/>
            <person name="Liu S.L."/>
            <person name="Zhang G."/>
            <person name="Li S."/>
            <person name="Li C."/>
            <person name="Liu H."/>
            <person name="Yang L."/>
            <person name="Liu T."/>
            <person name="Zhang X."/>
            <person name="Wu Z."/>
            <person name="Fan W."/>
            <person name="Dang X."/>
            <person name="Xiang H."/>
            <person name="Tao M."/>
            <person name="Li Y."/>
            <person name="Hu J."/>
            <person name="Li Z."/>
            <person name="Lin L."/>
            <person name="Luo J."/>
            <person name="Geng L."/>
            <person name="Wang L."/>
            <person name="Long M."/>
            <person name="Wan Y."/>
            <person name="He N."/>
            <person name="Zhang Z."/>
            <person name="Lu C."/>
            <person name="Keeling P.J."/>
            <person name="Wang J."/>
            <person name="Xiang Z."/>
            <person name="Zhou Z."/>
        </authorList>
    </citation>
    <scope>NUCLEOTIDE SEQUENCE [LARGE SCALE GENOMIC DNA]</scope>
    <source>
        <strain evidence="8">CQ1 / CVCC 102059</strain>
    </source>
</reference>
<sequence>MLKEFLMFCFVLTNNTKRQELKSQELKTRKTEYLIYHQEISNFNVLKPDNPEISLDFEFRKVDYGSIGNFSLEEGDIIKPFVYKISYSLNPGDKLSFDLLDKESKILLNCTIFNNNSIKIDDKLKNEDLNDVLIFTKKDYIYEISLQKDFTKFCMSRKYKYVLNDTVFDAWVVGDNELLLSQLCVSCEAYESLFLGINLKSITDKILIESSNYLRNKKIPLNVREYVLNLSRCFFAINDFIYKVIGFYQSVNFTDEFIINNIISSEEKRISKKLRRVLTASSRLLRISYGHLVSYINESFILNKKEKMNIKDKISEILGKIEIYDENITERFTKKEKSIKVHGPFRPKYYFNNHNSIFHLYVEYLKINRQCLLMIFEEKIYDLIFDSLIKESQYIEIDSTLLIHLQKAILNIERFIYEPSQSNLQQILKIDNYKELTPIKILEFLQNCEFKIKFRQAEETKYVTDDFINYEIYLDKLIEIRDSVKNYIDNNNKLGSIRLISKSQTEEKARFTTAVSKITPVINLIKKMYGKSRLMKFIRTDYSTYKKTQSPIVILDNIKINHPLVKLMADYVKKLDLIGDSSKFFMILVGNILEEVLLLLDRGVKASTLSEILHEISSDVFDLTSDLSDNLEFINNGQINENFLKKVLESLIKEPIPRQLLQEAILKTSSFNLEKIRICKIPSGSLEESQIVNGMIFEREPEGKIKGIKEGSTSIYNAPIDVPRGELKSVVQLESADQLRSFSKDEIIEMKKKISNLKSDVLIFSGRINEIYLDLLNKENKLIFKILSKHDLRRLRDLLGGSISQEFGEEVVIGKVKEIKVITLGNKKYTQFINYEGDNEDKVVNDEDKVVGKGDKVVGNEDNDKAVNNSISSKSLNVCSIILRHSLEYRLDDIERNLNKALIALQRNVKNEKLQVCPGMPTNEVKDDSIDIYSTKVKAICYALEFVGTVFEIEDYLIGIPPKLNMRPQMNQDWDEDH</sequence>
<dbReference type="SUPFAM" id="SSF52029">
    <property type="entry name" value="GroEL apical domain-like"/>
    <property type="match status" value="1"/>
</dbReference>
<dbReference type="InterPro" id="IPR002423">
    <property type="entry name" value="Cpn60/GroEL/TCP-1"/>
</dbReference>
<dbReference type="InterPro" id="IPR027409">
    <property type="entry name" value="GroEL-like_apical_dom_sf"/>
</dbReference>
<dbReference type="EMBL" id="KB908933">
    <property type="protein sequence ID" value="EOB14546.1"/>
    <property type="molecule type" value="Genomic_DNA"/>
</dbReference>
<organism evidence="7 8">
    <name type="scientific">Nosema bombycis (strain CQ1 / CVCC 102059)</name>
    <name type="common">Microsporidian parasite</name>
    <name type="synonym">Pebrine of silkworm</name>
    <dbReference type="NCBI Taxonomy" id="578461"/>
    <lineage>
        <taxon>Eukaryota</taxon>
        <taxon>Fungi</taxon>
        <taxon>Fungi incertae sedis</taxon>
        <taxon>Microsporidia</taxon>
        <taxon>Nosematidae</taxon>
        <taxon>Nosema</taxon>
    </lineage>
</organism>
<keyword evidence="8" id="KW-1185">Reference proteome</keyword>
<keyword evidence="4" id="KW-0547">Nucleotide-binding</keyword>
<evidence type="ECO:0000256" key="2">
    <source>
        <dbReference type="ARBA" id="ARBA00008020"/>
    </source>
</evidence>
<dbReference type="STRING" id="578461.R0KUL3"/>
<dbReference type="SUPFAM" id="SSF48592">
    <property type="entry name" value="GroEL equatorial domain-like"/>
    <property type="match status" value="1"/>
</dbReference>
<protein>
    <submittedName>
        <fullName evidence="7">T-complex protein 1 subunit theta</fullName>
    </submittedName>
</protein>
<dbReference type="HOGENOM" id="CLU_304041_0_0_1"/>
<feature type="non-terminal residue" evidence="7">
    <location>
        <position position="978"/>
    </location>
</feature>
<gene>
    <name evidence="7" type="primary">TCPQ</name>
    <name evidence="7" type="ORF">NBO_25g0007</name>
</gene>
<dbReference type="GO" id="GO:0140662">
    <property type="term" value="F:ATP-dependent protein folding chaperone"/>
    <property type="evidence" value="ECO:0007669"/>
    <property type="project" value="InterPro"/>
</dbReference>
<dbReference type="AlphaFoldDB" id="R0KUL3"/>
<evidence type="ECO:0000256" key="1">
    <source>
        <dbReference type="ARBA" id="ARBA00002912"/>
    </source>
</evidence>
<dbReference type="Proteomes" id="UP000016927">
    <property type="component" value="Unassembled WGS sequence"/>
</dbReference>
<dbReference type="Pfam" id="PF00118">
    <property type="entry name" value="Cpn60_TCP1"/>
    <property type="match status" value="1"/>
</dbReference>
<dbReference type="InterPro" id="IPR027413">
    <property type="entry name" value="GROEL-like_equatorial_sf"/>
</dbReference>
<evidence type="ECO:0000313" key="8">
    <source>
        <dbReference type="Proteomes" id="UP000016927"/>
    </source>
</evidence>
<name>R0KUL3_NOSB1</name>
<proteinExistence type="inferred from homology"/>
<keyword evidence="6" id="KW-0143">Chaperone</keyword>
<evidence type="ECO:0000256" key="5">
    <source>
        <dbReference type="ARBA" id="ARBA00022840"/>
    </source>
</evidence>
<comment type="similarity">
    <text evidence="2">Belongs to the TCP-1 chaperonin family.</text>
</comment>
<evidence type="ECO:0000256" key="3">
    <source>
        <dbReference type="ARBA" id="ARBA00011381"/>
    </source>
</evidence>
<dbReference type="PANTHER" id="PTHR11353">
    <property type="entry name" value="CHAPERONIN"/>
    <property type="match status" value="1"/>
</dbReference>
<dbReference type="InterPro" id="IPR017998">
    <property type="entry name" value="Chaperone_TCP-1"/>
</dbReference>
<dbReference type="VEuPathDB" id="MicrosporidiaDB:NBO_25g0007"/>
<dbReference type="Gene3D" id="1.10.560.10">
    <property type="entry name" value="GroEL-like equatorial domain"/>
    <property type="match status" value="1"/>
</dbReference>
<comment type="function">
    <text evidence="1">Molecular chaperone; assists the folding of proteins upon ATP hydrolysis.</text>
</comment>
<dbReference type="GO" id="GO:0005524">
    <property type="term" value="F:ATP binding"/>
    <property type="evidence" value="ECO:0007669"/>
    <property type="project" value="UniProtKB-KW"/>
</dbReference>
<evidence type="ECO:0000313" key="7">
    <source>
        <dbReference type="EMBL" id="EOB14546.1"/>
    </source>
</evidence>
<evidence type="ECO:0000256" key="4">
    <source>
        <dbReference type="ARBA" id="ARBA00022741"/>
    </source>
</evidence>
<accession>R0KUL3</accession>
<comment type="subunit">
    <text evidence="3">Component of the T-complex protein 1 (TCP1) complex.</text>
</comment>
<keyword evidence="5" id="KW-0067">ATP-binding</keyword>
<dbReference type="SMR" id="R0KUL3"/>
<evidence type="ECO:0000256" key="6">
    <source>
        <dbReference type="ARBA" id="ARBA00023186"/>
    </source>
</evidence>
<dbReference type="Gene3D" id="3.50.7.10">
    <property type="entry name" value="GroEL"/>
    <property type="match status" value="1"/>
</dbReference>